<keyword evidence="2" id="KW-0479">Metal-binding</keyword>
<evidence type="ECO:0000313" key="7">
    <source>
        <dbReference type="Proteomes" id="UP000707138"/>
    </source>
</evidence>
<keyword evidence="4" id="KW-0460">Magnesium</keyword>
<dbReference type="PANTHER" id="PTHR31609">
    <property type="entry name" value="YDJC DEACETYLASE FAMILY MEMBER"/>
    <property type="match status" value="1"/>
</dbReference>
<keyword evidence="5" id="KW-0119">Carbohydrate metabolism</keyword>
<dbReference type="SUPFAM" id="SSF88713">
    <property type="entry name" value="Glycoside hydrolase/deacetylase"/>
    <property type="match status" value="1"/>
</dbReference>
<dbReference type="RefSeq" id="WP_205087095.1">
    <property type="nucleotide sequence ID" value="NZ_JACJLA010000001.1"/>
</dbReference>
<evidence type="ECO:0000313" key="6">
    <source>
        <dbReference type="EMBL" id="MBM6911754.1"/>
    </source>
</evidence>
<comment type="cofactor">
    <cofactor evidence="1">
        <name>Mg(2+)</name>
        <dbReference type="ChEBI" id="CHEBI:18420"/>
    </cofactor>
</comment>
<gene>
    <name evidence="6" type="ORF">H6A01_00245</name>
</gene>
<evidence type="ECO:0000256" key="3">
    <source>
        <dbReference type="ARBA" id="ARBA00022801"/>
    </source>
</evidence>
<dbReference type="Proteomes" id="UP000707138">
    <property type="component" value="Unassembled WGS sequence"/>
</dbReference>
<dbReference type="CDD" id="cd10808">
    <property type="entry name" value="YdjC"/>
    <property type="match status" value="1"/>
</dbReference>
<organism evidence="6 7">
    <name type="scientific">Veillonella magna</name>
    <dbReference type="NCBI Taxonomy" id="464322"/>
    <lineage>
        <taxon>Bacteria</taxon>
        <taxon>Bacillati</taxon>
        <taxon>Bacillota</taxon>
        <taxon>Negativicutes</taxon>
        <taxon>Veillonellales</taxon>
        <taxon>Veillonellaceae</taxon>
        <taxon>Veillonella</taxon>
    </lineage>
</organism>
<proteinExistence type="predicted"/>
<accession>A0ABS2GC87</accession>
<dbReference type="Gene3D" id="3.20.20.370">
    <property type="entry name" value="Glycoside hydrolase/deacetylase"/>
    <property type="match status" value="1"/>
</dbReference>
<sequence length="285" mass="31662">MNHSKLIVNADDFGLHSSVNKAIVEGHRRGIITSTSLLASGDAFDEAVTLAKEVPTLGIGIHTALVGGLRPVCAPEDVLSLLVNGRFPETYTTFMKRVAEGLVNFNEVHRELEAQCKRIVDTGLRITHIDGHQHLHVLPQVAPMIAELAAKYGVSRVRVPSEQRLFMNGIKDWGRYAGKLALTEMAERARRTFNRFGLRSTAYFWGMMAGGQLNEERLVTIIDKVTSLPGTHEIMTHPGMDADILGHRFNWGYHWDDELAAMCSARCRARLNTCGVELITYGELE</sequence>
<keyword evidence="3" id="KW-0378">Hydrolase</keyword>
<reference evidence="6 7" key="1">
    <citation type="journal article" date="2021" name="Sci. Rep.">
        <title>The distribution of antibiotic resistance genes in chicken gut microbiota commensals.</title>
        <authorList>
            <person name="Juricova H."/>
            <person name="Matiasovicova J."/>
            <person name="Kubasova T."/>
            <person name="Cejkova D."/>
            <person name="Rychlik I."/>
        </authorList>
    </citation>
    <scope>NUCLEOTIDE SEQUENCE [LARGE SCALE GENOMIC DNA]</scope>
    <source>
        <strain evidence="6 7">An537</strain>
    </source>
</reference>
<protein>
    <submittedName>
        <fullName evidence="6">ChbG/HpnK family deacetylase</fullName>
    </submittedName>
</protein>
<keyword evidence="7" id="KW-1185">Reference proteome</keyword>
<evidence type="ECO:0000256" key="4">
    <source>
        <dbReference type="ARBA" id="ARBA00022842"/>
    </source>
</evidence>
<evidence type="ECO:0000256" key="1">
    <source>
        <dbReference type="ARBA" id="ARBA00001946"/>
    </source>
</evidence>
<name>A0ABS2GC87_9FIRM</name>
<comment type="caution">
    <text evidence="6">The sequence shown here is derived from an EMBL/GenBank/DDBJ whole genome shotgun (WGS) entry which is preliminary data.</text>
</comment>
<dbReference type="Pfam" id="PF04794">
    <property type="entry name" value="YdjC"/>
    <property type="match status" value="1"/>
</dbReference>
<dbReference type="InterPro" id="IPR006879">
    <property type="entry name" value="YdjC-like"/>
</dbReference>
<dbReference type="PANTHER" id="PTHR31609:SF1">
    <property type="entry name" value="CARBOHYDRATE DEACETYLASE"/>
    <property type="match status" value="1"/>
</dbReference>
<dbReference type="InterPro" id="IPR011330">
    <property type="entry name" value="Glyco_hydro/deAcase_b/a-brl"/>
</dbReference>
<evidence type="ECO:0000256" key="2">
    <source>
        <dbReference type="ARBA" id="ARBA00022723"/>
    </source>
</evidence>
<dbReference type="EMBL" id="JACJLA010000001">
    <property type="protein sequence ID" value="MBM6911754.1"/>
    <property type="molecule type" value="Genomic_DNA"/>
</dbReference>
<evidence type="ECO:0000256" key="5">
    <source>
        <dbReference type="ARBA" id="ARBA00023277"/>
    </source>
</evidence>